<gene>
    <name evidence="2" type="ORF">TDUB1175_LOCUS19511</name>
</gene>
<sequence>MSSYDVREDVLAQAINSTHLPRGPDPAWYLPIKNMDNTALEEVLKSLNGDDVMECLGWSNAAQWTWHIRTALGYAIWRGNIDAVRLLVQYGVDVTQTVAQNESSDVHYDGGVRFSSLAYCVVCRAAEPIPILLKAGARKQDWDTPDLYNFRTPFWESGGEEVTAALQRKHRGKASAKKRADK</sequence>
<proteinExistence type="predicted"/>
<dbReference type="SUPFAM" id="SSF48403">
    <property type="entry name" value="Ankyrin repeat"/>
    <property type="match status" value="1"/>
</dbReference>
<organism evidence="2">
    <name type="scientific">Pseudictyota dubia</name>
    <dbReference type="NCBI Taxonomy" id="2749911"/>
    <lineage>
        <taxon>Eukaryota</taxon>
        <taxon>Sar</taxon>
        <taxon>Stramenopiles</taxon>
        <taxon>Ochrophyta</taxon>
        <taxon>Bacillariophyta</taxon>
        <taxon>Mediophyceae</taxon>
        <taxon>Biddulphiophycidae</taxon>
        <taxon>Eupodiscales</taxon>
        <taxon>Odontellaceae</taxon>
        <taxon>Pseudictyota</taxon>
    </lineage>
</organism>
<dbReference type="InterPro" id="IPR002110">
    <property type="entry name" value="Ankyrin_rpt"/>
</dbReference>
<keyword evidence="1" id="KW-0040">ANK repeat</keyword>
<feature type="repeat" description="ANK" evidence="1">
    <location>
        <begin position="67"/>
        <end position="99"/>
    </location>
</feature>
<protein>
    <recommendedName>
        <fullName evidence="3">Ankyrin repeat domain-containing protein</fullName>
    </recommendedName>
</protein>
<dbReference type="SMART" id="SM00248">
    <property type="entry name" value="ANK"/>
    <property type="match status" value="1"/>
</dbReference>
<accession>A0A7R9WCY4</accession>
<name>A0A7R9WCY4_9STRA</name>
<reference evidence="2" key="1">
    <citation type="submission" date="2021-01" db="EMBL/GenBank/DDBJ databases">
        <authorList>
            <person name="Corre E."/>
            <person name="Pelletier E."/>
            <person name="Niang G."/>
            <person name="Scheremetjew M."/>
            <person name="Finn R."/>
            <person name="Kale V."/>
            <person name="Holt S."/>
            <person name="Cochrane G."/>
            <person name="Meng A."/>
            <person name="Brown T."/>
            <person name="Cohen L."/>
        </authorList>
    </citation>
    <scope>NUCLEOTIDE SEQUENCE</scope>
    <source>
        <strain evidence="2">CCMP147</strain>
    </source>
</reference>
<dbReference type="Gene3D" id="1.25.40.20">
    <property type="entry name" value="Ankyrin repeat-containing domain"/>
    <property type="match status" value="1"/>
</dbReference>
<evidence type="ECO:0008006" key="3">
    <source>
        <dbReference type="Google" id="ProtNLM"/>
    </source>
</evidence>
<dbReference type="AlphaFoldDB" id="A0A7R9WCY4"/>
<evidence type="ECO:0000313" key="2">
    <source>
        <dbReference type="EMBL" id="CAD8321095.1"/>
    </source>
</evidence>
<dbReference type="EMBL" id="HBED01038825">
    <property type="protein sequence ID" value="CAD8321095.1"/>
    <property type="molecule type" value="Transcribed_RNA"/>
</dbReference>
<dbReference type="InterPro" id="IPR036770">
    <property type="entry name" value="Ankyrin_rpt-contain_sf"/>
</dbReference>
<evidence type="ECO:0000256" key="1">
    <source>
        <dbReference type="PROSITE-ProRule" id="PRU00023"/>
    </source>
</evidence>
<dbReference type="PROSITE" id="PS50088">
    <property type="entry name" value="ANK_REPEAT"/>
    <property type="match status" value="1"/>
</dbReference>